<dbReference type="Pfam" id="PF06629">
    <property type="entry name" value="MipA"/>
    <property type="match status" value="1"/>
</dbReference>
<comment type="subcellular location">
    <subcellularLocation>
        <location evidence="1">Cell outer membrane</location>
    </subcellularLocation>
</comment>
<dbReference type="KEGG" id="halc:EY643_13540"/>
<dbReference type="AlphaFoldDB" id="A0A5P9NLD9"/>
<protein>
    <submittedName>
        <fullName evidence="6">MipA/OmpV family protein</fullName>
    </submittedName>
</protein>
<keyword evidence="3" id="KW-0732">Signal</keyword>
<dbReference type="RefSeq" id="WP_153239739.1">
    <property type="nucleotide sequence ID" value="NZ_CP036422.1"/>
</dbReference>
<gene>
    <name evidence="6" type="ORF">EY643_13540</name>
</gene>
<keyword evidence="7" id="KW-1185">Reference proteome</keyword>
<reference evidence="6 7" key="1">
    <citation type="submission" date="2019-02" db="EMBL/GenBank/DDBJ databases">
        <authorList>
            <person name="Li S.-H."/>
        </authorList>
    </citation>
    <scope>NUCLEOTIDE SEQUENCE [LARGE SCALE GENOMIC DNA]</scope>
    <source>
        <strain evidence="6 7">IMCC14385</strain>
    </source>
</reference>
<comment type="similarity">
    <text evidence="2">Belongs to the MipA/OmpV family.</text>
</comment>
<dbReference type="Proteomes" id="UP000326287">
    <property type="component" value="Chromosome"/>
</dbReference>
<evidence type="ECO:0000313" key="6">
    <source>
        <dbReference type="EMBL" id="QFU76597.1"/>
    </source>
</evidence>
<evidence type="ECO:0000256" key="2">
    <source>
        <dbReference type="ARBA" id="ARBA00005722"/>
    </source>
</evidence>
<evidence type="ECO:0000256" key="1">
    <source>
        <dbReference type="ARBA" id="ARBA00004442"/>
    </source>
</evidence>
<evidence type="ECO:0000256" key="4">
    <source>
        <dbReference type="ARBA" id="ARBA00023136"/>
    </source>
</evidence>
<dbReference type="PANTHER" id="PTHR38776:SF1">
    <property type="entry name" value="MLTA-INTERACTING PROTEIN-RELATED"/>
    <property type="match status" value="1"/>
</dbReference>
<dbReference type="OrthoDB" id="8562138at2"/>
<dbReference type="InterPro" id="IPR010583">
    <property type="entry name" value="MipA"/>
</dbReference>
<dbReference type="GO" id="GO:0009279">
    <property type="term" value="C:cell outer membrane"/>
    <property type="evidence" value="ECO:0007669"/>
    <property type="project" value="UniProtKB-SubCell"/>
</dbReference>
<name>A0A5P9NLD9_9GAMM</name>
<keyword evidence="5" id="KW-0998">Cell outer membrane</keyword>
<evidence type="ECO:0000256" key="3">
    <source>
        <dbReference type="ARBA" id="ARBA00022729"/>
    </source>
</evidence>
<dbReference type="PANTHER" id="PTHR38776">
    <property type="entry name" value="MLTA-INTERACTING PROTEIN-RELATED"/>
    <property type="match status" value="1"/>
</dbReference>
<proteinExistence type="inferred from homology"/>
<accession>A0A5P9NLD9</accession>
<evidence type="ECO:0000256" key="5">
    <source>
        <dbReference type="ARBA" id="ARBA00023237"/>
    </source>
</evidence>
<organism evidence="6 7">
    <name type="scientific">Halioglobus maricola</name>
    <dbReference type="NCBI Taxonomy" id="2601894"/>
    <lineage>
        <taxon>Bacteria</taxon>
        <taxon>Pseudomonadati</taxon>
        <taxon>Pseudomonadota</taxon>
        <taxon>Gammaproteobacteria</taxon>
        <taxon>Cellvibrionales</taxon>
        <taxon>Halieaceae</taxon>
        <taxon>Halioglobus</taxon>
    </lineage>
</organism>
<dbReference type="EMBL" id="CP036422">
    <property type="protein sequence ID" value="QFU76597.1"/>
    <property type="molecule type" value="Genomic_DNA"/>
</dbReference>
<sequence>MPYHSVRARISAVYAFALGLVGGGHFMVSPPAVAANPVTEIIAEEVPEGTLALGMGWRWADSPYTGLDYVGSVEHDNKSDLMPFYFYEGRYLFAHGSTAGVHLLDSENFSLDALIAYRFDRLETEWDEFFDGIEDREQSLDGGFRGALKGDWGSVSLAWVTDMQSRHEGDELDLTYRYRWQGEKWSLSPFFSYLHWSDSLANYYYGVTAKESDASGHIPSYQPGSTEFWRAGLNTSYRWSKRMRLFANVSLDKLSDEITDSPIVDEDYLPSAMVGLAYAFGNVIDDAAVRRQRPERVGEWSWRANYGYTAESTFHKVHRGDVRRNDDVHTYLAGATLGKLALDGRRVDVWGKLSVNRRLEKDYQEDFWEINPYIMLMGTGYSPWSNREVFRYGFGYGFSYAEKVPWVEQVKQEKRDKNTSHFLNYLEAQVDFPLRNTFGSRGWWKDCYAGLTIVHRSGIFGRVDILGNVSGGSDVLTGHLECKR</sequence>
<keyword evidence="4" id="KW-0472">Membrane</keyword>
<evidence type="ECO:0000313" key="7">
    <source>
        <dbReference type="Proteomes" id="UP000326287"/>
    </source>
</evidence>